<dbReference type="GO" id="GO:0004479">
    <property type="term" value="F:methionyl-tRNA formyltransferase activity"/>
    <property type="evidence" value="ECO:0007669"/>
    <property type="project" value="TreeGrafter"/>
</dbReference>
<feature type="domain" description="Formyl transferase N-terminal" evidence="1">
    <location>
        <begin position="108"/>
        <end position="222"/>
    </location>
</feature>
<dbReference type="Proteomes" id="UP000610760">
    <property type="component" value="Unassembled WGS sequence"/>
</dbReference>
<gene>
    <name evidence="2" type="ORF">H8710_08315</name>
</gene>
<dbReference type="InterPro" id="IPR002376">
    <property type="entry name" value="Formyl_transf_N"/>
</dbReference>
<evidence type="ECO:0000313" key="3">
    <source>
        <dbReference type="Proteomes" id="UP000610760"/>
    </source>
</evidence>
<dbReference type="InterPro" id="IPR001555">
    <property type="entry name" value="GART_AS"/>
</dbReference>
<dbReference type="PANTHER" id="PTHR11138">
    <property type="entry name" value="METHIONYL-TRNA FORMYLTRANSFERASE"/>
    <property type="match status" value="1"/>
</dbReference>
<dbReference type="InterPro" id="IPR036477">
    <property type="entry name" value="Formyl_transf_N_sf"/>
</dbReference>
<organism evidence="2 3">
    <name type="scientific">Fumia xinanensis</name>
    <dbReference type="NCBI Taxonomy" id="2763659"/>
    <lineage>
        <taxon>Bacteria</taxon>
        <taxon>Bacillati</taxon>
        <taxon>Bacillota</taxon>
        <taxon>Clostridia</taxon>
        <taxon>Eubacteriales</taxon>
        <taxon>Oscillospiraceae</taxon>
        <taxon>Fumia</taxon>
    </lineage>
</organism>
<dbReference type="RefSeq" id="WP_249295027.1">
    <property type="nucleotide sequence ID" value="NZ_JACRSV010000002.1"/>
</dbReference>
<name>A0A926I2Z4_9FIRM</name>
<dbReference type="CDD" id="cd08653">
    <property type="entry name" value="FMT_core_like_3"/>
    <property type="match status" value="1"/>
</dbReference>
<evidence type="ECO:0000259" key="1">
    <source>
        <dbReference type="Pfam" id="PF00551"/>
    </source>
</evidence>
<dbReference type="PANTHER" id="PTHR11138:SF5">
    <property type="entry name" value="METHIONYL-TRNA FORMYLTRANSFERASE, MITOCHONDRIAL"/>
    <property type="match status" value="1"/>
</dbReference>
<dbReference type="PROSITE" id="PS00373">
    <property type="entry name" value="GART"/>
    <property type="match status" value="1"/>
</dbReference>
<proteinExistence type="predicted"/>
<comment type="caution">
    <text evidence="2">The sequence shown here is derived from an EMBL/GenBank/DDBJ whole genome shotgun (WGS) entry which is preliminary data.</text>
</comment>
<dbReference type="GO" id="GO:0005829">
    <property type="term" value="C:cytosol"/>
    <property type="evidence" value="ECO:0007669"/>
    <property type="project" value="TreeGrafter"/>
</dbReference>
<dbReference type="EMBL" id="JACRSV010000002">
    <property type="protein sequence ID" value="MBC8560068.1"/>
    <property type="molecule type" value="Genomic_DNA"/>
</dbReference>
<reference evidence="2" key="1">
    <citation type="submission" date="2020-08" db="EMBL/GenBank/DDBJ databases">
        <title>Genome public.</title>
        <authorList>
            <person name="Liu C."/>
            <person name="Sun Q."/>
        </authorList>
    </citation>
    <scope>NUCLEOTIDE SEQUENCE</scope>
    <source>
        <strain evidence="2">NSJ-33</strain>
    </source>
</reference>
<keyword evidence="3" id="KW-1185">Reference proteome</keyword>
<dbReference type="SUPFAM" id="SSF53328">
    <property type="entry name" value="Formyltransferase"/>
    <property type="match status" value="1"/>
</dbReference>
<protein>
    <recommendedName>
        <fullName evidence="1">Formyl transferase N-terminal domain-containing protein</fullName>
    </recommendedName>
</protein>
<dbReference type="AlphaFoldDB" id="A0A926I2Z4"/>
<evidence type="ECO:0000313" key="2">
    <source>
        <dbReference type="EMBL" id="MBC8560068.1"/>
    </source>
</evidence>
<sequence length="262" mass="30175">MSDRLRVIVMTQNDRFFIPENIYKASQVCQIVEIVEVNCKSSLDNKLKDYYKWFGFTQCAKMGMLTIYRELQKYVDRMCSYKKYHGFCSVGDVAKALSVVHQIIADSNDRNFVEHVRRLKPDLIISYSAPQIFKEELLNVPKYGVINVHGSLLPDYRGCLPSFWYLYNDERLGGATVHYMSAKIDDGAIIEQDSVDISDCKTMFQLMKKTKKLGGELMVKAIGDISTDKINVRPNESEKGSYYTWPTVEQAKEFMAKGYKLI</sequence>
<dbReference type="Pfam" id="PF00551">
    <property type="entry name" value="Formyl_trans_N"/>
    <property type="match status" value="1"/>
</dbReference>
<accession>A0A926I2Z4</accession>
<dbReference type="Gene3D" id="3.40.50.12230">
    <property type="match status" value="1"/>
</dbReference>